<dbReference type="RefSeq" id="WP_119701857.1">
    <property type="nucleotide sequence ID" value="NZ_QJSA01000014.1"/>
</dbReference>
<dbReference type="Gene3D" id="3.40.50.720">
    <property type="entry name" value="NAD(P)-binding Rossmann-like Domain"/>
    <property type="match status" value="1"/>
</dbReference>
<dbReference type="Proteomes" id="UP000265745">
    <property type="component" value="Unassembled WGS sequence"/>
</dbReference>
<feature type="domain" description="NAD-dependent epimerase/dehydratase" evidence="3">
    <location>
        <begin position="3"/>
        <end position="226"/>
    </location>
</feature>
<gene>
    <name evidence="4" type="ORF">C2846_15265</name>
</gene>
<evidence type="ECO:0000313" key="4">
    <source>
        <dbReference type="EMBL" id="RHW20182.1"/>
    </source>
</evidence>
<proteinExistence type="inferred from homology"/>
<reference evidence="4 5" key="1">
    <citation type="submission" date="2018-06" db="EMBL/GenBank/DDBJ databases">
        <title>Pseudomonas jilinensis sp. nov., isolated from the production water of Jilin Oilfield in China.</title>
        <authorList>
            <person name="Wang J."/>
        </authorList>
    </citation>
    <scope>NUCLEOTIDE SEQUENCE [LARGE SCALE GENOMIC DNA]</scope>
    <source>
        <strain evidence="4 5">JS15-10A1</strain>
    </source>
</reference>
<evidence type="ECO:0000259" key="3">
    <source>
        <dbReference type="Pfam" id="PF01370"/>
    </source>
</evidence>
<dbReference type="InterPro" id="IPR036291">
    <property type="entry name" value="NAD(P)-bd_dom_sf"/>
</dbReference>
<dbReference type="AlphaFoldDB" id="A0A396RXQ0"/>
<comment type="pathway">
    <text evidence="1">Bacterial outer membrane biogenesis; LPS O-antigen biosynthesis.</text>
</comment>
<keyword evidence="5" id="KW-1185">Reference proteome</keyword>
<sequence>MKILLTGGSGLVGRALAMRLLADGSKLRCAARQSLSLPPAAEYFPIPDLASSVDFDWSAAVQDVDVVVHCAARVHVMHESVSDSLQAFRAVNVEATLALARQAASAGVRRFVFVSSIKVNGEYSPPGQPFTAQDKPNPCDPYAQSKWEAEQGLLALGRETGLEIVIVRPPLVYGPGVKANFERMLNWLSRGIPLPLGATNNLRSLVARDNLVDLLVTCVDHPAAANQVFLVSDGEDLSTTELLRRLGSALGKPARLLPVPPTLLCWGASLLGKQDVASRLCGSLQVDMRKTCELLNWEPPVPVDDALAVVAQSYLDNIKK</sequence>
<dbReference type="InterPro" id="IPR001509">
    <property type="entry name" value="Epimerase_deHydtase"/>
</dbReference>
<evidence type="ECO:0000313" key="5">
    <source>
        <dbReference type="Proteomes" id="UP000265745"/>
    </source>
</evidence>
<protein>
    <submittedName>
        <fullName evidence="4">NAD-dependent dehydratase</fullName>
    </submittedName>
</protein>
<dbReference type="EMBL" id="QJSA01000014">
    <property type="protein sequence ID" value="RHW20182.1"/>
    <property type="molecule type" value="Genomic_DNA"/>
</dbReference>
<comment type="similarity">
    <text evidence="2">Belongs to the NAD(P)-dependent epimerase/dehydratase family.</text>
</comment>
<dbReference type="OrthoDB" id="9801056at2"/>
<dbReference type="SUPFAM" id="SSF51735">
    <property type="entry name" value="NAD(P)-binding Rossmann-fold domains"/>
    <property type="match status" value="1"/>
</dbReference>
<dbReference type="Pfam" id="PF01370">
    <property type="entry name" value="Epimerase"/>
    <property type="match status" value="1"/>
</dbReference>
<evidence type="ECO:0000256" key="2">
    <source>
        <dbReference type="ARBA" id="ARBA00007637"/>
    </source>
</evidence>
<organism evidence="4 5">
    <name type="scientific">Pseudomonas jilinensis</name>
    <dbReference type="NCBI Taxonomy" id="2078689"/>
    <lineage>
        <taxon>Bacteria</taxon>
        <taxon>Pseudomonadati</taxon>
        <taxon>Pseudomonadota</taxon>
        <taxon>Gammaproteobacteria</taxon>
        <taxon>Pseudomonadales</taxon>
        <taxon>Pseudomonadaceae</taxon>
        <taxon>Pseudomonas</taxon>
    </lineage>
</organism>
<dbReference type="CDD" id="cd05232">
    <property type="entry name" value="UDP_G4E_4_SDR_e"/>
    <property type="match status" value="1"/>
</dbReference>
<comment type="caution">
    <text evidence="4">The sequence shown here is derived from an EMBL/GenBank/DDBJ whole genome shotgun (WGS) entry which is preliminary data.</text>
</comment>
<accession>A0A396RXQ0</accession>
<name>A0A396RXQ0_9PSED</name>
<dbReference type="PANTHER" id="PTHR43000">
    <property type="entry name" value="DTDP-D-GLUCOSE 4,6-DEHYDRATASE-RELATED"/>
    <property type="match status" value="1"/>
</dbReference>
<evidence type="ECO:0000256" key="1">
    <source>
        <dbReference type="ARBA" id="ARBA00005125"/>
    </source>
</evidence>